<keyword evidence="2" id="KW-1185">Reference proteome</keyword>
<dbReference type="Gene3D" id="3.20.20.60">
    <property type="entry name" value="Phosphoenolpyruvate-binding domains"/>
    <property type="match status" value="1"/>
</dbReference>
<accession>A0ABD2YL01</accession>
<dbReference type="SUPFAM" id="SSF51621">
    <property type="entry name" value="Phosphoenolpyruvate/pyruvate domain"/>
    <property type="match status" value="1"/>
</dbReference>
<dbReference type="GO" id="GO:0003824">
    <property type="term" value="F:catalytic activity"/>
    <property type="evidence" value="ECO:0007669"/>
    <property type="project" value="UniProtKB-ARBA"/>
</dbReference>
<dbReference type="PANTHER" id="PTHR42905:SF2">
    <property type="entry name" value="PHOSPHOENOLPYRUVATE CARBOXYLASE FAMILY PROTEIN"/>
    <property type="match status" value="1"/>
</dbReference>
<dbReference type="InterPro" id="IPR040442">
    <property type="entry name" value="Pyrv_kinase-like_dom_sf"/>
</dbReference>
<dbReference type="EMBL" id="JBJUIK010000013">
    <property type="protein sequence ID" value="KAL3506649.1"/>
    <property type="molecule type" value="Genomic_DNA"/>
</dbReference>
<dbReference type="InterPro" id="IPR015813">
    <property type="entry name" value="Pyrv/PenolPyrv_kinase-like_dom"/>
</dbReference>
<reference evidence="1 2" key="1">
    <citation type="submission" date="2024-11" db="EMBL/GenBank/DDBJ databases">
        <title>A near-complete genome assembly of Cinchona calisaya.</title>
        <authorList>
            <person name="Lian D.C."/>
            <person name="Zhao X.W."/>
            <person name="Wei L."/>
        </authorList>
    </citation>
    <scope>NUCLEOTIDE SEQUENCE [LARGE SCALE GENOMIC DNA]</scope>
    <source>
        <tissue evidence="1">Nenye</tissue>
    </source>
</reference>
<evidence type="ECO:0000313" key="1">
    <source>
        <dbReference type="EMBL" id="KAL3506649.1"/>
    </source>
</evidence>
<proteinExistence type="predicted"/>
<protein>
    <recommendedName>
        <fullName evidence="3">Isocitrate lyase</fullName>
    </recommendedName>
</protein>
<dbReference type="AlphaFoldDB" id="A0ABD2YL01"/>
<name>A0ABD2YL01_9GENT</name>
<organism evidence="1 2">
    <name type="scientific">Cinchona calisaya</name>
    <dbReference type="NCBI Taxonomy" id="153742"/>
    <lineage>
        <taxon>Eukaryota</taxon>
        <taxon>Viridiplantae</taxon>
        <taxon>Streptophyta</taxon>
        <taxon>Embryophyta</taxon>
        <taxon>Tracheophyta</taxon>
        <taxon>Spermatophyta</taxon>
        <taxon>Magnoliopsida</taxon>
        <taxon>eudicotyledons</taxon>
        <taxon>Gunneridae</taxon>
        <taxon>Pentapetalae</taxon>
        <taxon>asterids</taxon>
        <taxon>lamiids</taxon>
        <taxon>Gentianales</taxon>
        <taxon>Rubiaceae</taxon>
        <taxon>Cinchonoideae</taxon>
        <taxon>Cinchoneae</taxon>
        <taxon>Cinchona</taxon>
    </lineage>
</organism>
<dbReference type="Proteomes" id="UP001630127">
    <property type="component" value="Unassembled WGS sequence"/>
</dbReference>
<dbReference type="PANTHER" id="PTHR42905">
    <property type="entry name" value="PHOSPHOENOLPYRUVATE CARBOXYLASE"/>
    <property type="match status" value="1"/>
</dbReference>
<evidence type="ECO:0000313" key="2">
    <source>
        <dbReference type="Proteomes" id="UP001630127"/>
    </source>
</evidence>
<dbReference type="InterPro" id="IPR039556">
    <property type="entry name" value="ICL/PEPM"/>
</dbReference>
<evidence type="ECO:0008006" key="3">
    <source>
        <dbReference type="Google" id="ProtNLM"/>
    </source>
</evidence>
<comment type="caution">
    <text evidence="1">The sequence shown here is derived from an EMBL/GenBank/DDBJ whole genome shotgun (WGS) entry which is preliminary data.</text>
</comment>
<dbReference type="Pfam" id="PF13714">
    <property type="entry name" value="PEP_mutase"/>
    <property type="match status" value="1"/>
</dbReference>
<gene>
    <name evidence="1" type="ORF">ACH5RR_032031</name>
</gene>
<dbReference type="CDD" id="cd00377">
    <property type="entry name" value="ICL_PEPM"/>
    <property type="match status" value="1"/>
</dbReference>
<sequence length="504" mass="54556">MDLTYITSPSSSPLQRLLFLPSRNNPSIVTSLPIKNARIKSSFFTNPNPNSICVSASYGGSSIVSTDDDDNNNTSSSSSQAKKLRKLLGSPGIHLGPACFDALSAKLVEKAGFDFCFTTGFGISAARLGLPDTGLISYGEMVDQGEQIMQAVSIPVIGDGDNGYGNALNVKRTVKGYIKAGFAGIILEDQVSPKACGHTRGRKVVSREEAIMRIRAAVDARKESGFDIVIVARTDSRQAVSLEESLWRSRSLADAGADVLFIDALESKEEMKAFCEVSPLVPKMASMLEGGGKTPILNPTELEETGYKLVAYPLSLMGVSIRAMQDALTAIRGGRMPSPGSMPSFEEIKEILGFNNYYEEEKLYATNISQVASQRGYFSASNNTYSTQENVQGDKDQKIESVQDPVIEVFTPEVYEKYVTDDSRGPFSGIWSRKLRVKITGRDGSEKLDIKIPAGFLEGITSIVPALVGVNIKALLDDAALEEGGKVLLDFKDTMGDRIQVFLE</sequence>